<dbReference type="InterPro" id="IPR052171">
    <property type="entry name" value="NHEJ_LigD"/>
</dbReference>
<evidence type="ECO:0000313" key="3">
    <source>
        <dbReference type="EMBL" id="SPD86561.1"/>
    </source>
</evidence>
<dbReference type="EMBL" id="LT985188">
    <property type="protein sequence ID" value="SPD86561.1"/>
    <property type="molecule type" value="Genomic_DNA"/>
</dbReference>
<sequence length="356" mass="38993">MRSLNGMPEAPVELNVDGRTVRISSPSKPYFPGLGLNKLQVAHYFLAVGPGILAALKDRPTTMERWPNGVGEGSSLVSPSNPDGDAFYQKRAPKGMPDWVQTATVRFPSGRPAVQVCPADLATIVWMVNLGTVRFHPWPVRAPQTDLVDQLRIDLDPQPGTDFADAVAAALVLREVLTEAGLTGFAKTSGGRGLHVFAPIVPSDFIDARHATIAIGRELARRLPDEVTVNWWKEERGERIFVDFNQMARDRLMTSAYSIRPTPAGRVSAPLTWDELASVSPDDFTVVTMPARFTERGDLWAPLYASDPAPITTALAWYARDDAGGGAEMPYPPDYPKMPGEPPRVQPSKKNEANWQ</sequence>
<keyword evidence="3" id="KW-0436">Ligase</keyword>
<accession>A0A2N9JEL6</accession>
<gene>
    <name evidence="3" type="ORF">MPLG2_1525</name>
</gene>
<dbReference type="Proteomes" id="UP000238164">
    <property type="component" value="Chromosome 1"/>
</dbReference>
<protein>
    <submittedName>
        <fullName evidence="3">ATP-dependent DNA ligase</fullName>
        <ecNumber evidence="3">6.5.1.1</ecNumber>
    </submittedName>
</protein>
<dbReference type="GO" id="GO:0003910">
    <property type="term" value="F:DNA ligase (ATP) activity"/>
    <property type="evidence" value="ECO:0007669"/>
    <property type="project" value="UniProtKB-EC"/>
</dbReference>
<dbReference type="PANTHER" id="PTHR42705:SF3">
    <property type="entry name" value="ATP-DEPENDENT DNA LIGASE"/>
    <property type="match status" value="1"/>
</dbReference>
<dbReference type="KEGG" id="mgg:MPLG2_1525"/>
<dbReference type="Pfam" id="PF21686">
    <property type="entry name" value="LigD_Prim-Pol"/>
    <property type="match status" value="1"/>
</dbReference>
<dbReference type="PANTHER" id="PTHR42705">
    <property type="entry name" value="BIFUNCTIONAL NON-HOMOLOGOUS END JOINING PROTEIN LIGD"/>
    <property type="match status" value="1"/>
</dbReference>
<dbReference type="AlphaFoldDB" id="A0A2N9JEL6"/>
<organism evidence="3 4">
    <name type="scientific">Micropruina glycogenica</name>
    <dbReference type="NCBI Taxonomy" id="75385"/>
    <lineage>
        <taxon>Bacteria</taxon>
        <taxon>Bacillati</taxon>
        <taxon>Actinomycetota</taxon>
        <taxon>Actinomycetes</taxon>
        <taxon>Propionibacteriales</taxon>
        <taxon>Nocardioidaceae</taxon>
        <taxon>Micropruina</taxon>
    </lineage>
</organism>
<evidence type="ECO:0000256" key="1">
    <source>
        <dbReference type="SAM" id="MobiDB-lite"/>
    </source>
</evidence>
<dbReference type="EC" id="6.5.1.1" evidence="3"/>
<keyword evidence="4" id="KW-1185">Reference proteome</keyword>
<evidence type="ECO:0000259" key="2">
    <source>
        <dbReference type="Pfam" id="PF21686"/>
    </source>
</evidence>
<reference evidence="3 4" key="1">
    <citation type="submission" date="2018-02" db="EMBL/GenBank/DDBJ databases">
        <authorList>
            <person name="Cohen D.B."/>
            <person name="Kent A.D."/>
        </authorList>
    </citation>
    <scope>NUCLEOTIDE SEQUENCE [LARGE SCALE GENOMIC DNA]</scope>
    <source>
        <strain evidence="3">1</strain>
    </source>
</reference>
<feature type="compositionally biased region" description="Pro residues" evidence="1">
    <location>
        <begin position="330"/>
        <end position="345"/>
    </location>
</feature>
<name>A0A2N9JEL6_9ACTN</name>
<feature type="region of interest" description="Disordered" evidence="1">
    <location>
        <begin position="326"/>
        <end position="356"/>
    </location>
</feature>
<evidence type="ECO:0000313" key="4">
    <source>
        <dbReference type="Proteomes" id="UP000238164"/>
    </source>
</evidence>
<feature type="domain" description="DNA ligase D polymerase" evidence="2">
    <location>
        <begin position="38"/>
        <end position="300"/>
    </location>
</feature>
<dbReference type="InterPro" id="IPR014145">
    <property type="entry name" value="LigD_pol_dom"/>
</dbReference>
<dbReference type="Gene3D" id="3.90.920.10">
    <property type="entry name" value="DNA primase, PRIM domain"/>
    <property type="match status" value="1"/>
</dbReference>
<proteinExistence type="predicted"/>